<accession>A0A939FME1</accession>
<feature type="chain" id="PRO_5036715116" evidence="1">
    <location>
        <begin position="29"/>
        <end position="719"/>
    </location>
</feature>
<gene>
    <name evidence="2" type="ORF">J1792_14335</name>
</gene>
<name>A0A939FME1_9ACTN</name>
<evidence type="ECO:0000256" key="1">
    <source>
        <dbReference type="SAM" id="SignalP"/>
    </source>
</evidence>
<reference evidence="2" key="1">
    <citation type="submission" date="2021-03" db="EMBL/GenBank/DDBJ databases">
        <title>Streptomyces strains.</title>
        <authorList>
            <person name="Lund M.B."/>
            <person name="Toerring T."/>
        </authorList>
    </citation>
    <scope>NUCLEOTIDE SEQUENCE</scope>
    <source>
        <strain evidence="2">JCM 4242</strain>
    </source>
</reference>
<proteinExistence type="predicted"/>
<dbReference type="AlphaFoldDB" id="A0A939FME1"/>
<evidence type="ECO:0000313" key="2">
    <source>
        <dbReference type="EMBL" id="MBO0653912.1"/>
    </source>
</evidence>
<dbReference type="EMBL" id="JAFMOF010000002">
    <property type="protein sequence ID" value="MBO0653912.1"/>
    <property type="molecule type" value="Genomic_DNA"/>
</dbReference>
<dbReference type="Proteomes" id="UP000664781">
    <property type="component" value="Unassembled WGS sequence"/>
</dbReference>
<evidence type="ECO:0000313" key="3">
    <source>
        <dbReference type="Proteomes" id="UP000664781"/>
    </source>
</evidence>
<organism evidence="2 3">
    <name type="scientific">Streptomyces triculaminicus</name>
    <dbReference type="NCBI Taxonomy" id="2816232"/>
    <lineage>
        <taxon>Bacteria</taxon>
        <taxon>Bacillati</taxon>
        <taxon>Actinomycetota</taxon>
        <taxon>Actinomycetes</taxon>
        <taxon>Kitasatosporales</taxon>
        <taxon>Streptomycetaceae</taxon>
        <taxon>Streptomyces</taxon>
    </lineage>
</organism>
<feature type="signal peptide" evidence="1">
    <location>
        <begin position="1"/>
        <end position="28"/>
    </location>
</feature>
<dbReference type="RefSeq" id="WP_207247378.1">
    <property type="nucleotide sequence ID" value="NZ_JAFMOF010000002.1"/>
</dbReference>
<keyword evidence="1" id="KW-0732">Signal</keyword>
<protein>
    <submittedName>
        <fullName evidence="2">Uncharacterized protein</fullName>
    </submittedName>
</protein>
<keyword evidence="3" id="KW-1185">Reference proteome</keyword>
<comment type="caution">
    <text evidence="2">The sequence shown here is derived from an EMBL/GenBank/DDBJ whole genome shotgun (WGS) entry which is preliminary data.</text>
</comment>
<sequence length="719" mass="77059">MGRTTRLVAAWAAAALLAVTLPAAGAAAAEPTARIDLRVLVVDDGGPSVAAIRNELDTAGTPYTRLDLGDTGRARVDAAFLADTVGGGPRAKFQGVVLPNDNPFGAGSAEMAALADYEKRFSIRQVDAYTYARPAVGLNTGYAGSLDGQSAQVTTAGASGPFGYLRKNVPFENNDNGVPESYGYLATPLDKQAEGATYTSYVDAPVPGGSQRGSLVGQYTHDGRSELVITFVYNHYQSQFRLLSRGIVEWLTQGVHLGAARNYFALHVDDVFGSDDRWDSVLNCTPGDIDCPPGSPENDPIRMTAADAQHAKQWEKDHGLTLDLAFNGGGSEAHKEAHAGTDPLAQQLIADQGSFRWVNHTYNHPFMGCIQDTSTVPWKCATDAQGKIRWYSRADITAQINDNRGWAARQGLALDKDELVTGEHSGLRTLPQQPDDNPELAPALTQTQVAWLGSDTSREHEQRQVGPSLTVPRYPMNVFYNAGKAAEQVDEYNWLYTRKADGGSGVCENSSTTTCLREPLSRTTGFADYIVPLESRIAMSHVLANDPRPHFIHQSNLAEERIGYQPVEKLLTDYRTLFADNTPLVNLRMRDIGGELRKRAAWTAAVQSGKVTAFRVGAAIAVSAPAGMEVSATLPSGTVQVRGTGRVAFGTSYAGLRSGWAAPDTGQNTVVLVLPADGPTTSRPLSGKATRVQNPAAALVVPQGVSHRVPYGPGDTVRR</sequence>